<dbReference type="VEuPathDB" id="FungiDB:BCV72DRAFT_319628"/>
<keyword evidence="1" id="KW-0472">Membrane</keyword>
<sequence>MIHATNSEHEKFLQRRHRIILIECLVLMILEFSKDNNAFVVDSGMYSWSTLQVFSHLWIRIFRYQVILLKQLKDIEMMLLAIAFVASNSTAIMTTAWTWMENLIGIVILSAFKDVKTYEETQVVYGYSMW</sequence>
<keyword evidence="1" id="KW-1133">Transmembrane helix</keyword>
<dbReference type="Proteomes" id="UP000242414">
    <property type="component" value="Unassembled WGS sequence"/>
</dbReference>
<evidence type="ECO:0000256" key="1">
    <source>
        <dbReference type="SAM" id="Phobius"/>
    </source>
</evidence>
<name>A0A1X0RC28_RHIZD</name>
<reference evidence="2" key="1">
    <citation type="journal article" date="2016" name="Proc. Natl. Acad. Sci. U.S.A.">
        <title>Lipid metabolic changes in an early divergent fungus govern the establishment of a mutualistic symbiosis with endobacteria.</title>
        <authorList>
            <person name="Lastovetsky O.A."/>
            <person name="Gaspar M.L."/>
            <person name="Mondo S.J."/>
            <person name="LaButti K.M."/>
            <person name="Sandor L."/>
            <person name="Grigoriev I.V."/>
            <person name="Henry S.A."/>
            <person name="Pawlowska T.E."/>
        </authorList>
    </citation>
    <scope>NUCLEOTIDE SEQUENCE [LARGE SCALE GENOMIC DNA]</scope>
    <source>
        <strain evidence="2">ATCC 52814</strain>
    </source>
</reference>
<evidence type="ECO:0000313" key="2">
    <source>
        <dbReference type="EMBL" id="ORE09542.1"/>
    </source>
</evidence>
<gene>
    <name evidence="2" type="ORF">BCV72DRAFT_319628</name>
</gene>
<organism evidence="2">
    <name type="scientific">Rhizopus microsporus var. microsporus</name>
    <dbReference type="NCBI Taxonomy" id="86635"/>
    <lineage>
        <taxon>Eukaryota</taxon>
        <taxon>Fungi</taxon>
        <taxon>Fungi incertae sedis</taxon>
        <taxon>Mucoromycota</taxon>
        <taxon>Mucoromycotina</taxon>
        <taxon>Mucoromycetes</taxon>
        <taxon>Mucorales</taxon>
        <taxon>Mucorineae</taxon>
        <taxon>Rhizopodaceae</taxon>
        <taxon>Rhizopus</taxon>
    </lineage>
</organism>
<dbReference type="AlphaFoldDB" id="A0A1X0RC28"/>
<accession>A0A1X0RC28</accession>
<feature type="transmembrane region" description="Helical" evidence="1">
    <location>
        <begin position="78"/>
        <end position="100"/>
    </location>
</feature>
<keyword evidence="1" id="KW-0812">Transmembrane</keyword>
<protein>
    <submittedName>
        <fullName evidence="2">Uncharacterized protein</fullName>
    </submittedName>
</protein>
<dbReference type="EMBL" id="KV921875">
    <property type="protein sequence ID" value="ORE09542.1"/>
    <property type="molecule type" value="Genomic_DNA"/>
</dbReference>
<proteinExistence type="predicted"/>